<proteinExistence type="predicted"/>
<dbReference type="AlphaFoldDB" id="A0A9X3BME9"/>
<accession>A0A9X3BME9</accession>
<gene>
    <name evidence="2" type="ORF">H7I41_10555</name>
</gene>
<dbReference type="InterPro" id="IPR038332">
    <property type="entry name" value="PPE_sf"/>
</dbReference>
<evidence type="ECO:0008006" key="4">
    <source>
        <dbReference type="Google" id="ProtNLM"/>
    </source>
</evidence>
<feature type="compositionally biased region" description="Low complexity" evidence="1">
    <location>
        <begin position="78"/>
        <end position="89"/>
    </location>
</feature>
<dbReference type="Proteomes" id="UP001140293">
    <property type="component" value="Unassembled WGS sequence"/>
</dbReference>
<feature type="compositionally biased region" description="Basic and acidic residues" evidence="1">
    <location>
        <begin position="417"/>
        <end position="429"/>
    </location>
</feature>
<evidence type="ECO:0000313" key="3">
    <source>
        <dbReference type="Proteomes" id="UP001140293"/>
    </source>
</evidence>
<feature type="compositionally biased region" description="Low complexity" evidence="1">
    <location>
        <begin position="339"/>
        <end position="349"/>
    </location>
</feature>
<sequence>MNDASSSGATGELARQLPGFDPSSAIAAQEAGLLDYLSLPTRAILDRLGLSSPAAPRPAEQAADKSAEERDGEPAPDDPAAAPASPVDPMGMISPVTDALGTLGSGMFDSMDPTSMFGGISDALDSAAKTVSRAVGGLPADWQGASGTAAADTARAALTNGSEVSAQASGLRAGLANSAAVVAQARARHIDIISEFQATIAAIGPSIAFPWGWAAAVAAAARAVAASVEVITETQATLGAEAAATSAIGAPVSVAAAPALASSMIGPLAGMATGMIGPLTSLAGQNGPKSADDQPKLNAQRDSTSPPPHTPGAAGAAVGSGGGAGAAGTPASRALPPMSSAAQSAAATSGPVSATRVGTSPMPMGGPMMGAPMAGAGLGGAGAANGHTAASFLHTSNQGGEIVGDLDGVAPPVIGEADPHQSPDVELRI</sequence>
<dbReference type="RefSeq" id="WP_264012543.1">
    <property type="nucleotide sequence ID" value="NZ_JACKSJ010000085.1"/>
</dbReference>
<evidence type="ECO:0000256" key="1">
    <source>
        <dbReference type="SAM" id="MobiDB-lite"/>
    </source>
</evidence>
<name>A0A9X3BME9_9MYCO</name>
<dbReference type="Gene3D" id="1.20.1260.20">
    <property type="entry name" value="PPE superfamily"/>
    <property type="match status" value="1"/>
</dbReference>
<comment type="caution">
    <text evidence="2">The sequence shown here is derived from an EMBL/GenBank/DDBJ whole genome shotgun (WGS) entry which is preliminary data.</text>
</comment>
<reference evidence="2" key="1">
    <citation type="submission" date="2020-07" db="EMBL/GenBank/DDBJ databases">
        <authorList>
            <person name="Pettersson B.M.F."/>
            <person name="Behra P.R.K."/>
            <person name="Ramesh M."/>
            <person name="Das S."/>
            <person name="Dasgupta S."/>
            <person name="Kirsebom L.A."/>
        </authorList>
    </citation>
    <scope>NUCLEOTIDE SEQUENCE</scope>
    <source>
        <strain evidence="2">DSM 44615</strain>
    </source>
</reference>
<organism evidence="2 3">
    <name type="scientific">[Mycobacterium] manitobense</name>
    <dbReference type="NCBI Taxonomy" id="190147"/>
    <lineage>
        <taxon>Bacteria</taxon>
        <taxon>Bacillati</taxon>
        <taxon>Actinomycetota</taxon>
        <taxon>Actinomycetes</taxon>
        <taxon>Mycobacteriales</taxon>
        <taxon>Mycobacteriaceae</taxon>
        <taxon>Mycolicibacterium</taxon>
    </lineage>
</organism>
<feature type="region of interest" description="Disordered" evidence="1">
    <location>
        <begin position="49"/>
        <end position="95"/>
    </location>
</feature>
<evidence type="ECO:0000313" key="2">
    <source>
        <dbReference type="EMBL" id="MCV7170354.1"/>
    </source>
</evidence>
<dbReference type="EMBL" id="JACKSJ010000085">
    <property type="protein sequence ID" value="MCV7170354.1"/>
    <property type="molecule type" value="Genomic_DNA"/>
</dbReference>
<keyword evidence="3" id="KW-1185">Reference proteome</keyword>
<protein>
    <recommendedName>
        <fullName evidence="4">PPE family protein</fullName>
    </recommendedName>
</protein>
<feature type="compositionally biased region" description="Basic and acidic residues" evidence="1">
    <location>
        <begin position="62"/>
        <end position="73"/>
    </location>
</feature>
<feature type="region of interest" description="Disordered" evidence="1">
    <location>
        <begin position="280"/>
        <end position="368"/>
    </location>
</feature>
<feature type="region of interest" description="Disordered" evidence="1">
    <location>
        <begin position="402"/>
        <end position="429"/>
    </location>
</feature>
<reference evidence="2" key="2">
    <citation type="journal article" date="2022" name="BMC Genomics">
        <title>Comparative genome analysis of mycobacteria focusing on tRNA and non-coding RNA.</title>
        <authorList>
            <person name="Behra P.R.K."/>
            <person name="Pettersson B.M.F."/>
            <person name="Ramesh M."/>
            <person name="Das S."/>
            <person name="Dasgupta S."/>
            <person name="Kirsebom L.A."/>
        </authorList>
    </citation>
    <scope>NUCLEOTIDE SEQUENCE</scope>
    <source>
        <strain evidence="2">DSM 44615</strain>
    </source>
</reference>